<feature type="domain" description="4Fe-4S ferredoxin-type" evidence="17">
    <location>
        <begin position="577"/>
        <end position="606"/>
    </location>
</feature>
<evidence type="ECO:0000256" key="12">
    <source>
        <dbReference type="ARBA" id="ARBA00030514"/>
    </source>
</evidence>
<dbReference type="GO" id="GO:0051539">
    <property type="term" value="F:4 iron, 4 sulfur cluster binding"/>
    <property type="evidence" value="ECO:0007669"/>
    <property type="project" value="UniProtKB-UniRule"/>
</dbReference>
<evidence type="ECO:0000256" key="1">
    <source>
        <dbReference type="ARBA" id="ARBA00002995"/>
    </source>
</evidence>
<dbReference type="InterPro" id="IPR045025">
    <property type="entry name" value="HACL1-like"/>
</dbReference>
<dbReference type="Gene3D" id="3.30.70.20">
    <property type="match status" value="1"/>
</dbReference>
<feature type="binding site" evidence="16">
    <location>
        <position position="620"/>
    </location>
    <ligand>
        <name>[4Fe-4S] cluster</name>
        <dbReference type="ChEBI" id="CHEBI:49883"/>
        <label>2</label>
    </ligand>
</feature>
<evidence type="ECO:0000256" key="3">
    <source>
        <dbReference type="ARBA" id="ARBA00011631"/>
    </source>
</evidence>
<dbReference type="STRING" id="1163730.FFONT_1023"/>
<dbReference type="KEGG" id="ffo:FFONT_1023"/>
<reference evidence="18 19" key="2">
    <citation type="journal article" date="2014" name="Extremophiles">
        <title>Analysis of the complete genome of Fervidococcus fontis confirms the distinct phylogenetic position of the order Fervidicoccales and suggests its environmental function.</title>
        <authorList>
            <person name="Lebedinsky A.V."/>
            <person name="Mardanov A.V."/>
            <person name="Kublanov I.V."/>
            <person name="Gumerov V.M."/>
            <person name="Beletsky A.V."/>
            <person name="Perevalova A.A."/>
            <person name="Bidzhieva S.Kh."/>
            <person name="Bonch-Osmolovskaya E.A."/>
            <person name="Skryabin K.G."/>
            <person name="Ravin N.V."/>
        </authorList>
    </citation>
    <scope>NUCLEOTIDE SEQUENCE [LARGE SCALE GENOMIC DNA]</scope>
    <source>
        <strain evidence="19">DSM 19380 / VKM B-2539 / Kam940</strain>
    </source>
</reference>
<evidence type="ECO:0000256" key="7">
    <source>
        <dbReference type="ARBA" id="ARBA00022723"/>
    </source>
</evidence>
<dbReference type="PROSITE" id="PS00198">
    <property type="entry name" value="4FE4S_FER_1"/>
    <property type="match status" value="1"/>
</dbReference>
<comment type="subunit">
    <text evidence="2 15">Heterodimer of the IorA and IorB subunits.</text>
</comment>
<dbReference type="InterPro" id="IPR017900">
    <property type="entry name" value="4Fe4S_Fe_S_CS"/>
</dbReference>
<dbReference type="PANTHER" id="PTHR43710">
    <property type="entry name" value="2-HYDROXYACYL-COA LYASE"/>
    <property type="match status" value="1"/>
</dbReference>
<feature type="binding site" evidence="16">
    <location>
        <position position="586"/>
    </location>
    <ligand>
        <name>[4Fe-4S] cluster</name>
        <dbReference type="ChEBI" id="CHEBI:49883"/>
        <label>1</label>
    </ligand>
</feature>
<dbReference type="PANTHER" id="PTHR43710:SF7">
    <property type="entry name" value="INDOLEPYRUVATE OXIDOREDUCTASE SUBUNIT IORA"/>
    <property type="match status" value="1"/>
</dbReference>
<accession>I0A204</accession>
<dbReference type="Pfam" id="PF01855">
    <property type="entry name" value="POR_N"/>
    <property type="match status" value="1"/>
</dbReference>
<dbReference type="Pfam" id="PF02775">
    <property type="entry name" value="TPP_enzyme_C"/>
    <property type="match status" value="1"/>
</dbReference>
<dbReference type="GO" id="GO:0046872">
    <property type="term" value="F:metal ion binding"/>
    <property type="evidence" value="ECO:0007669"/>
    <property type="project" value="UniProtKB-UniRule"/>
</dbReference>
<keyword evidence="9 15" id="KW-0560">Oxidoreductase</keyword>
<keyword evidence="19" id="KW-1185">Reference proteome</keyword>
<dbReference type="Gene3D" id="3.40.50.970">
    <property type="match status" value="2"/>
</dbReference>
<dbReference type="PIRSF" id="PIRSF006439">
    <property type="entry name" value="Indolepyruvate_ferr_oxidored"/>
    <property type="match status" value="1"/>
</dbReference>
<dbReference type="InterPro" id="IPR029061">
    <property type="entry name" value="THDP-binding"/>
</dbReference>
<feature type="binding site" evidence="16">
    <location>
        <position position="589"/>
    </location>
    <ligand>
        <name>[4Fe-4S] cluster</name>
        <dbReference type="ChEBI" id="CHEBI:49883"/>
        <label>1</label>
    </ligand>
</feature>
<evidence type="ECO:0000256" key="9">
    <source>
        <dbReference type="ARBA" id="ARBA00023002"/>
    </source>
</evidence>
<dbReference type="GO" id="GO:0043805">
    <property type="term" value="F:indolepyruvate ferredoxin oxidoreductase activity"/>
    <property type="evidence" value="ECO:0007669"/>
    <property type="project" value="UniProtKB-UniRule"/>
</dbReference>
<evidence type="ECO:0000256" key="13">
    <source>
        <dbReference type="ARBA" id="ARBA00048332"/>
    </source>
</evidence>
<dbReference type="CDD" id="cd02008">
    <property type="entry name" value="TPP_IOR_alpha"/>
    <property type="match status" value="1"/>
</dbReference>
<evidence type="ECO:0000313" key="19">
    <source>
        <dbReference type="Proteomes" id="UP000007391"/>
    </source>
</evidence>
<evidence type="ECO:0000256" key="2">
    <source>
        <dbReference type="ARBA" id="ARBA00011238"/>
    </source>
</evidence>
<reference evidence="19" key="1">
    <citation type="submission" date="2012-03" db="EMBL/GenBank/DDBJ databases">
        <title>Fervidicoccus fontis complete genome analysis confirms its distinct phylogenetic position and predicts its environmental function.</title>
        <authorList>
            <person name="Lebedinsky A.V."/>
            <person name="Mardanov A.V."/>
            <person name="Gumerov V.M."/>
            <person name="Beletsky A.V."/>
            <person name="Kublanov I.V."/>
            <person name="Perevalova A.A."/>
            <person name="Bonch-Osmolovskaya E.A."/>
            <person name="Ravin N.V."/>
            <person name="Skryabin K.G."/>
        </authorList>
    </citation>
    <scope>NUCLEOTIDE SEQUENCE [LARGE SCALE GENOMIC DNA]</scope>
    <source>
        <strain evidence="19">DSM 19380 / VKM B-2539 / Kam940</strain>
    </source>
</reference>
<keyword evidence="7 15" id="KW-0479">Metal-binding</keyword>
<dbReference type="Pfam" id="PF14697">
    <property type="entry name" value="Fer4_21"/>
    <property type="match status" value="1"/>
</dbReference>
<protein>
    <recommendedName>
        <fullName evidence="4 15">Indolepyruvate oxidoreductase subunit IorA</fullName>
        <shortName evidence="15">IOR</shortName>
        <ecNumber evidence="15">1.2.7.8</ecNumber>
    </recommendedName>
    <alternativeName>
        <fullName evidence="12 15">Indolepyruvate ferredoxin oxidoreductase subunit alpha</fullName>
    </alternativeName>
</protein>
<comment type="function">
    <text evidence="1 15">Catalyzes the ferredoxin-dependent oxidative decarboxylation of arylpyruvates.</text>
</comment>
<gene>
    <name evidence="18" type="ordered locus">FFONT_1023</name>
</gene>
<evidence type="ECO:0000313" key="18">
    <source>
        <dbReference type="EMBL" id="AFH43011.1"/>
    </source>
</evidence>
<feature type="binding site" evidence="16">
    <location>
        <position position="617"/>
    </location>
    <ligand>
        <name>[4Fe-4S] cluster</name>
        <dbReference type="ChEBI" id="CHEBI:49883"/>
        <label>2</label>
    </ligand>
</feature>
<keyword evidence="6 15" id="KW-0004">4Fe-4S</keyword>
<dbReference type="InterPro" id="IPR009014">
    <property type="entry name" value="Transketo_C/PFOR_II"/>
</dbReference>
<evidence type="ECO:0000256" key="5">
    <source>
        <dbReference type="ARBA" id="ARBA00022448"/>
    </source>
</evidence>
<evidence type="ECO:0000256" key="16">
    <source>
        <dbReference type="PIRSR" id="PIRSR006439-50"/>
    </source>
</evidence>
<dbReference type="EC" id="1.2.7.8" evidence="15"/>
<dbReference type="GO" id="GO:0018491">
    <property type="term" value="F:2-oxobutyrate synthase activity"/>
    <property type="evidence" value="ECO:0007669"/>
    <property type="project" value="UniProtKB-ARBA"/>
</dbReference>
<name>I0A204_FERFK</name>
<dbReference type="CDD" id="cd07034">
    <property type="entry name" value="TPP_PYR_PFOR_IOR-alpha_like"/>
    <property type="match status" value="1"/>
</dbReference>
<evidence type="ECO:0000256" key="6">
    <source>
        <dbReference type="ARBA" id="ARBA00022485"/>
    </source>
</evidence>
<dbReference type="AlphaFoldDB" id="I0A204"/>
<dbReference type="InterPro" id="IPR002880">
    <property type="entry name" value="Pyrv_Fd/Flavodoxin_OxRdtase_N"/>
</dbReference>
<evidence type="ECO:0000259" key="17">
    <source>
        <dbReference type="PROSITE" id="PS51379"/>
    </source>
</evidence>
<keyword evidence="18" id="KW-0670">Pyruvate</keyword>
<dbReference type="EMBL" id="CP003423">
    <property type="protein sequence ID" value="AFH43011.1"/>
    <property type="molecule type" value="Genomic_DNA"/>
</dbReference>
<dbReference type="SUPFAM" id="SSF52922">
    <property type="entry name" value="TK C-terminal domain-like"/>
    <property type="match status" value="1"/>
</dbReference>
<feature type="binding site" evidence="16">
    <location>
        <position position="627"/>
    </location>
    <ligand>
        <name>[4Fe-4S] cluster</name>
        <dbReference type="ChEBI" id="CHEBI:49883"/>
        <label>1</label>
    </ligand>
</feature>
<dbReference type="NCBIfam" id="TIGR03336">
    <property type="entry name" value="IOR_alpha"/>
    <property type="match status" value="1"/>
</dbReference>
<dbReference type="PROSITE" id="PS51379">
    <property type="entry name" value="4FE4S_FER_2"/>
    <property type="match status" value="2"/>
</dbReference>
<keyword evidence="5 15" id="KW-0813">Transport</keyword>
<dbReference type="HOGENOM" id="CLU_017727_0_0_2"/>
<dbReference type="FunFam" id="3.40.50.970:FF:000039">
    <property type="entry name" value="Indolepyruvate oxidoreductase subunit IorA"/>
    <property type="match status" value="1"/>
</dbReference>
<dbReference type="Proteomes" id="UP000007391">
    <property type="component" value="Chromosome"/>
</dbReference>
<sequence>MKKMNIKEIILNKEAGKRAFLLGNEAIVRGALEGNISFFAAYPGTPSSEILDTFSAIAKDAGVYVEVSSNEKIAYEAALGASWSGLRSMTSMKHVGLNVAADAFMSTAMNGVKGGFVIVVADDPSMWSSQNEQDTRLFAKLANLPVVEPSSPDEARLFAKELFELSEKFDTAVVLRSTTRLSHMRGEVVFGPLPERTQAGKRASGDFSKNPEKFVNLPLNARILRLESLKRIEKIREEFNHKFNYIEGDKSSKVGVIASGLAYAYVKEALSWLDINDVKILKLGTPFPVPFGLLNEFFNGLERAIIVEELEPVVEEQVKTWAFDKNIKAEIRGKDLVPRYYELSTDRVVTSLAKFFGIKSPVDIERAEFIEKNIEAKIPRRPLVFCPACPHRNVFYVIKKVTGYNGIYPSDIGCYTLGYYPPMKLVDTSTHMGSSIGLAHGISKALEGSASKKPIIATIGDSTFFHAGLPALANAIYNRSNFILFVLDNRTTAMTGHQPHPGTGYSISNNGKEIKIEDIAKAMGADYVEVVDPYDMKATEQALRKALSVNGVSFIVARRECALLYASRVRRSGQKFKRYVIDEEKCTGCKTCILTFGCPAISWNSDKKKAFIQEDLCYGCGSCVSVCPFNAIHEGE</sequence>
<dbReference type="SUPFAM" id="SSF54862">
    <property type="entry name" value="4Fe-4S ferredoxins"/>
    <property type="match status" value="1"/>
</dbReference>
<comment type="catalytic activity">
    <reaction evidence="13 15">
        <text>indole-3-pyruvate + 2 oxidized [2Fe-2S]-[ferredoxin] + CoA = (indol-3-yl)acetyl-CoA + 2 reduced [2Fe-2S]-[ferredoxin] + CO2 + H(+)</text>
        <dbReference type="Rhea" id="RHEA:12645"/>
        <dbReference type="Rhea" id="RHEA-COMP:10000"/>
        <dbReference type="Rhea" id="RHEA-COMP:10001"/>
        <dbReference type="ChEBI" id="CHEBI:15378"/>
        <dbReference type="ChEBI" id="CHEBI:16526"/>
        <dbReference type="ChEBI" id="CHEBI:17640"/>
        <dbReference type="ChEBI" id="CHEBI:33737"/>
        <dbReference type="ChEBI" id="CHEBI:33738"/>
        <dbReference type="ChEBI" id="CHEBI:57271"/>
        <dbReference type="ChEBI" id="CHEBI:57287"/>
        <dbReference type="EC" id="1.2.7.8"/>
    </reaction>
</comment>
<feature type="domain" description="4Fe-4S ferredoxin-type" evidence="17">
    <location>
        <begin position="608"/>
        <end position="636"/>
    </location>
</feature>
<feature type="binding site" evidence="16">
    <location>
        <position position="592"/>
    </location>
    <ligand>
        <name>[4Fe-4S] cluster</name>
        <dbReference type="ChEBI" id="CHEBI:49883"/>
        <label>1</label>
    </ligand>
</feature>
<comment type="cofactor">
    <cofactor evidence="15 16">
        <name>[4Fe-4S] cluster</name>
        <dbReference type="ChEBI" id="CHEBI:49883"/>
    </cofactor>
    <text evidence="15 16">Binds 2 [4Fe-4S] clusters. In this family the first cluster has a non-standard and varying [4Fe-4S] binding motif CX(2)CX(2)CX(4-5)CP.</text>
</comment>
<dbReference type="InterPro" id="IPR017896">
    <property type="entry name" value="4Fe4S_Fe-S-bd"/>
</dbReference>
<proteinExistence type="predicted"/>
<evidence type="ECO:0000256" key="4">
    <source>
        <dbReference type="ARBA" id="ARBA00017710"/>
    </source>
</evidence>
<dbReference type="GO" id="GO:0030976">
    <property type="term" value="F:thiamine pyrophosphate binding"/>
    <property type="evidence" value="ECO:0007669"/>
    <property type="project" value="InterPro"/>
</dbReference>
<evidence type="ECO:0000256" key="8">
    <source>
        <dbReference type="ARBA" id="ARBA00022982"/>
    </source>
</evidence>
<evidence type="ECO:0000256" key="14">
    <source>
        <dbReference type="ARBA" id="ARBA00048893"/>
    </source>
</evidence>
<keyword evidence="8 15" id="KW-0249">Electron transport</keyword>
<comment type="catalytic activity">
    <reaction evidence="14">
        <text>a 2-oxocarboxylate + 2 oxidized [2Fe-2S]-[ferredoxin] + CoA = an acyl-CoA + 2 reduced [2Fe-2S]-[ferredoxin] + CO2 + H(+)</text>
        <dbReference type="Rhea" id="RHEA:42316"/>
        <dbReference type="Rhea" id="RHEA-COMP:10000"/>
        <dbReference type="Rhea" id="RHEA-COMP:10001"/>
        <dbReference type="ChEBI" id="CHEBI:15378"/>
        <dbReference type="ChEBI" id="CHEBI:16526"/>
        <dbReference type="ChEBI" id="CHEBI:33737"/>
        <dbReference type="ChEBI" id="CHEBI:33738"/>
        <dbReference type="ChEBI" id="CHEBI:35179"/>
        <dbReference type="ChEBI" id="CHEBI:57287"/>
        <dbReference type="ChEBI" id="CHEBI:58342"/>
        <dbReference type="EC" id="1.2.7.11"/>
    </reaction>
</comment>
<dbReference type="InParanoid" id="I0A204"/>
<evidence type="ECO:0000256" key="11">
    <source>
        <dbReference type="ARBA" id="ARBA00023014"/>
    </source>
</evidence>
<feature type="binding site" evidence="16">
    <location>
        <position position="598"/>
    </location>
    <ligand>
        <name>[4Fe-4S] cluster</name>
        <dbReference type="ChEBI" id="CHEBI:49883"/>
        <label>2</label>
    </ligand>
</feature>
<evidence type="ECO:0000256" key="10">
    <source>
        <dbReference type="ARBA" id="ARBA00023004"/>
    </source>
</evidence>
<evidence type="ECO:0000256" key="15">
    <source>
        <dbReference type="PIRNR" id="PIRNR006439"/>
    </source>
</evidence>
<comment type="subunit">
    <text evidence="3">Heterodimer composed of an alpha and a beta subunit.</text>
</comment>
<feature type="binding site" evidence="16">
    <location>
        <position position="623"/>
    </location>
    <ligand>
        <name>[4Fe-4S] cluster</name>
        <dbReference type="ChEBI" id="CHEBI:49883"/>
        <label>2</label>
    </ligand>
</feature>
<dbReference type="InterPro" id="IPR017721">
    <property type="entry name" value="IorA"/>
</dbReference>
<dbReference type="eggNOG" id="arCOG01609">
    <property type="taxonomic scope" value="Archaea"/>
</dbReference>
<keyword evidence="11 15" id="KW-0411">Iron-sulfur</keyword>
<dbReference type="GO" id="GO:0019164">
    <property type="term" value="F:pyruvate synthase activity"/>
    <property type="evidence" value="ECO:0007669"/>
    <property type="project" value="UniProtKB-ARBA"/>
</dbReference>
<dbReference type="InterPro" id="IPR011766">
    <property type="entry name" value="TPP_enzyme_TPP-bd"/>
</dbReference>
<keyword evidence="10 15" id="KW-0408">Iron</keyword>
<organism evidence="18 19">
    <name type="scientific">Fervidicoccus fontis (strain DSM 19380 / JCM 18336 / VKM B-2539 / Kam940)</name>
    <dbReference type="NCBI Taxonomy" id="1163730"/>
    <lineage>
        <taxon>Archaea</taxon>
        <taxon>Thermoproteota</taxon>
        <taxon>Thermoprotei</taxon>
        <taxon>Fervidicoccales</taxon>
        <taxon>Fervidicoccaceae</taxon>
        <taxon>Fervidicoccus</taxon>
    </lineage>
</organism>
<dbReference type="SUPFAM" id="SSF52518">
    <property type="entry name" value="Thiamin diphosphate-binding fold (THDP-binding)"/>
    <property type="match status" value="2"/>
</dbReference>